<evidence type="ECO:0000256" key="3">
    <source>
        <dbReference type="SAM" id="MobiDB-lite"/>
    </source>
</evidence>
<dbReference type="GO" id="GO:0046872">
    <property type="term" value="F:metal ion binding"/>
    <property type="evidence" value="ECO:0007669"/>
    <property type="project" value="UniProtKB-KW"/>
</dbReference>
<dbReference type="PROSITE" id="PS50994">
    <property type="entry name" value="INTEGRASE"/>
    <property type="match status" value="1"/>
</dbReference>
<comment type="caution">
    <text evidence="5">The sequence shown here is derived from an EMBL/GenBank/DDBJ whole genome shotgun (WGS) entry which is preliminary data.</text>
</comment>
<evidence type="ECO:0000256" key="2">
    <source>
        <dbReference type="ARBA" id="ARBA00022801"/>
    </source>
</evidence>
<reference evidence="5" key="1">
    <citation type="journal article" date="2019" name="Sci. Rep.">
        <title>Draft genome of Tanacetum cinerariifolium, the natural source of mosquito coil.</title>
        <authorList>
            <person name="Yamashiro T."/>
            <person name="Shiraishi A."/>
            <person name="Satake H."/>
            <person name="Nakayama K."/>
        </authorList>
    </citation>
    <scope>NUCLEOTIDE SEQUENCE</scope>
</reference>
<dbReference type="AlphaFoldDB" id="A0A6L2MIT8"/>
<dbReference type="GO" id="GO:0016787">
    <property type="term" value="F:hydrolase activity"/>
    <property type="evidence" value="ECO:0007669"/>
    <property type="project" value="UniProtKB-KW"/>
</dbReference>
<accession>A0A6L2MIT8</accession>
<dbReference type="SUPFAM" id="SSF53098">
    <property type="entry name" value="Ribonuclease H-like"/>
    <property type="match status" value="1"/>
</dbReference>
<name>A0A6L2MIT8_TANCI</name>
<dbReference type="PANTHER" id="PTHR42648:SF32">
    <property type="entry name" value="RIBONUCLEASE H-LIKE DOMAIN, GAG-PRE-INTEGRASE DOMAIN PROTEIN-RELATED"/>
    <property type="match status" value="1"/>
</dbReference>
<feature type="region of interest" description="Disordered" evidence="3">
    <location>
        <begin position="498"/>
        <end position="590"/>
    </location>
</feature>
<protein>
    <submittedName>
        <fullName evidence="5">Retrovirus-related Pol polyprotein from transposon TNT 1-94</fullName>
    </submittedName>
</protein>
<dbReference type="Pfam" id="PF25597">
    <property type="entry name" value="SH3_retrovirus"/>
    <property type="match status" value="1"/>
</dbReference>
<sequence>MLCEYYEQVVISHETSVSRSSQQNGVIKRRNRTLIEAARTMLIYAQAPLFLWAEAVATACYTQNRSIIRLCHGKTPYELLHNKLPDLSFLHVFGAICYLTNDNENLGKLQPKADIGIFIGYAPTKKAFWIYNKCTRRIVETIHVDFDELTAMASEQSSSGPALNKLTHVTISSGLMQKPSSSTPYVPPSRNNWDLLFQLKFDELLYPPPKPKTYKDALNQSCWIEAMQEELNEFEQLENKARLVARGYRQEEGIDFEESFALVARLEAIRIFLTYAAHKNMVVYQMDVKTAFLNGLQISQSLKGIFINQSKYSLESLKKYGFESCDPVDTPMVEKSKLDEDKEGKVVDPSHYRAFADADHADCQDTRRSTSGSLQFLGERLISWSSKSKRVMQYPVRKLNTSPYLDVVLKFYGCDHNLRTMSKHIDIKYHFIKKRVENGVIELCFINTKYQLADLFTKALGKDRIEFLINKLGMRSFTLETFKQLIDELAIASKAKSLSALSENSTNEEDDDDEGNNGGDDDDNGDDGEEGDGDDDDGEEGNDDDDQEDEGNDEDDEEEGGDDEQASDKEEFIHPSLSTHAEEETRDEESFDPILKTLMMKSMVKIILEQMLVGKKDTMKRKKKMNYRETSILIKEGAYK</sequence>
<dbReference type="InterPro" id="IPR001584">
    <property type="entry name" value="Integrase_cat-core"/>
</dbReference>
<feature type="compositionally biased region" description="Acidic residues" evidence="3">
    <location>
        <begin position="506"/>
        <end position="565"/>
    </location>
</feature>
<evidence type="ECO:0000256" key="1">
    <source>
        <dbReference type="ARBA" id="ARBA00022723"/>
    </source>
</evidence>
<feature type="domain" description="Integrase catalytic" evidence="4">
    <location>
        <begin position="1"/>
        <end position="84"/>
    </location>
</feature>
<dbReference type="CDD" id="cd09272">
    <property type="entry name" value="RNase_HI_RT_Ty1"/>
    <property type="match status" value="1"/>
</dbReference>
<proteinExistence type="predicted"/>
<dbReference type="InterPro" id="IPR057670">
    <property type="entry name" value="SH3_retrovirus"/>
</dbReference>
<dbReference type="EMBL" id="BKCJ010006769">
    <property type="protein sequence ID" value="GEU73853.1"/>
    <property type="molecule type" value="Genomic_DNA"/>
</dbReference>
<keyword evidence="1" id="KW-0479">Metal-binding</keyword>
<dbReference type="InterPro" id="IPR012337">
    <property type="entry name" value="RNaseH-like_sf"/>
</dbReference>
<keyword evidence="2" id="KW-0378">Hydrolase</keyword>
<dbReference type="InterPro" id="IPR036397">
    <property type="entry name" value="RNaseH_sf"/>
</dbReference>
<dbReference type="InterPro" id="IPR013103">
    <property type="entry name" value="RVT_2"/>
</dbReference>
<gene>
    <name evidence="5" type="ORF">Tci_045831</name>
</gene>
<evidence type="ECO:0000259" key="4">
    <source>
        <dbReference type="PROSITE" id="PS50994"/>
    </source>
</evidence>
<dbReference type="PANTHER" id="PTHR42648">
    <property type="entry name" value="TRANSPOSASE, PUTATIVE-RELATED"/>
    <property type="match status" value="1"/>
</dbReference>
<dbReference type="GO" id="GO:0015074">
    <property type="term" value="P:DNA integration"/>
    <property type="evidence" value="ECO:0007669"/>
    <property type="project" value="InterPro"/>
</dbReference>
<dbReference type="InterPro" id="IPR039537">
    <property type="entry name" value="Retrotran_Ty1/copia-like"/>
</dbReference>
<dbReference type="Gene3D" id="3.30.420.10">
    <property type="entry name" value="Ribonuclease H-like superfamily/Ribonuclease H"/>
    <property type="match status" value="1"/>
</dbReference>
<organism evidence="5">
    <name type="scientific">Tanacetum cinerariifolium</name>
    <name type="common">Dalmatian daisy</name>
    <name type="synonym">Chrysanthemum cinerariifolium</name>
    <dbReference type="NCBI Taxonomy" id="118510"/>
    <lineage>
        <taxon>Eukaryota</taxon>
        <taxon>Viridiplantae</taxon>
        <taxon>Streptophyta</taxon>
        <taxon>Embryophyta</taxon>
        <taxon>Tracheophyta</taxon>
        <taxon>Spermatophyta</taxon>
        <taxon>Magnoliopsida</taxon>
        <taxon>eudicotyledons</taxon>
        <taxon>Gunneridae</taxon>
        <taxon>Pentapetalae</taxon>
        <taxon>asterids</taxon>
        <taxon>campanulids</taxon>
        <taxon>Asterales</taxon>
        <taxon>Asteraceae</taxon>
        <taxon>Asteroideae</taxon>
        <taxon>Anthemideae</taxon>
        <taxon>Anthemidinae</taxon>
        <taxon>Tanacetum</taxon>
    </lineage>
</organism>
<dbReference type="Pfam" id="PF07727">
    <property type="entry name" value="RVT_2"/>
    <property type="match status" value="1"/>
</dbReference>
<evidence type="ECO:0000313" key="5">
    <source>
        <dbReference type="EMBL" id="GEU73853.1"/>
    </source>
</evidence>
<dbReference type="GO" id="GO:0003676">
    <property type="term" value="F:nucleic acid binding"/>
    <property type="evidence" value="ECO:0007669"/>
    <property type="project" value="InterPro"/>
</dbReference>